<dbReference type="OMA" id="RDINHRS"/>
<evidence type="ECO:0000256" key="1">
    <source>
        <dbReference type="SAM" id="MobiDB-lite"/>
    </source>
</evidence>
<proteinExistence type="predicted"/>
<protein>
    <submittedName>
        <fullName evidence="2">Uncharacterized protein</fullName>
    </submittedName>
</protein>
<feature type="compositionally biased region" description="Polar residues" evidence="1">
    <location>
        <begin position="47"/>
        <end position="57"/>
    </location>
</feature>
<dbReference type="AlphaFoldDB" id="A0A1X0S8D3"/>
<organism evidence="2 3">
    <name type="scientific">Rhizopus microsporus</name>
    <dbReference type="NCBI Taxonomy" id="58291"/>
    <lineage>
        <taxon>Eukaryota</taxon>
        <taxon>Fungi</taxon>
        <taxon>Fungi incertae sedis</taxon>
        <taxon>Mucoromycota</taxon>
        <taxon>Mucoromycotina</taxon>
        <taxon>Mucoromycetes</taxon>
        <taxon>Mucorales</taxon>
        <taxon>Mucorineae</taxon>
        <taxon>Rhizopodaceae</taxon>
        <taxon>Rhizopus</taxon>
    </lineage>
</organism>
<evidence type="ECO:0000313" key="2">
    <source>
        <dbReference type="EMBL" id="ORE20556.1"/>
    </source>
</evidence>
<reference evidence="2 3" key="1">
    <citation type="journal article" date="2016" name="Proc. Natl. Acad. Sci. U.S.A.">
        <title>Lipid metabolic changes in an early divergent fungus govern the establishment of a mutualistic symbiosis with endobacteria.</title>
        <authorList>
            <person name="Lastovetsky O.A."/>
            <person name="Gaspar M.L."/>
            <person name="Mondo S.J."/>
            <person name="LaButti K.M."/>
            <person name="Sandor L."/>
            <person name="Grigoriev I.V."/>
            <person name="Henry S.A."/>
            <person name="Pawlowska T.E."/>
        </authorList>
    </citation>
    <scope>NUCLEOTIDE SEQUENCE [LARGE SCALE GENOMIC DNA]</scope>
    <source>
        <strain evidence="2 3">ATCC 11559</strain>
    </source>
</reference>
<feature type="compositionally biased region" description="Basic residues" evidence="1">
    <location>
        <begin position="21"/>
        <end position="39"/>
    </location>
</feature>
<name>A0A1X0S8D3_RHIZD</name>
<sequence length="57" mass="6976">MADRKKTSLSSRYRSPEPYRRRYKSRSRSPTRHRRSSSKHGRDINHRSTLYKSIYFS</sequence>
<evidence type="ECO:0000313" key="3">
    <source>
        <dbReference type="Proteomes" id="UP000242381"/>
    </source>
</evidence>
<dbReference type="EMBL" id="KV921292">
    <property type="protein sequence ID" value="ORE20556.1"/>
    <property type="molecule type" value="Genomic_DNA"/>
</dbReference>
<dbReference type="Proteomes" id="UP000242381">
    <property type="component" value="Unassembled WGS sequence"/>
</dbReference>
<gene>
    <name evidence="2" type="ORF">BCV71DRAFT_225669</name>
</gene>
<accession>A0A1X0S8D3</accession>
<feature type="region of interest" description="Disordered" evidence="1">
    <location>
        <begin position="1"/>
        <end position="57"/>
    </location>
</feature>